<comment type="caution">
    <text evidence="2">The sequence shown here is derived from an EMBL/GenBank/DDBJ whole genome shotgun (WGS) entry which is preliminary data.</text>
</comment>
<reference evidence="2 3" key="1">
    <citation type="submission" date="2021-03" db="EMBL/GenBank/DDBJ databases">
        <title>Genomic Encyclopedia of Type Strains, Phase IV (KMG-IV): sequencing the most valuable type-strain genomes for metagenomic binning, comparative biology and taxonomic classification.</title>
        <authorList>
            <person name="Goeker M."/>
        </authorList>
    </citation>
    <scope>NUCLEOTIDE SEQUENCE [LARGE SCALE GENOMIC DNA]</scope>
    <source>
        <strain evidence="2 3">DSM 21600</strain>
    </source>
</reference>
<keyword evidence="1" id="KW-0812">Transmembrane</keyword>
<keyword evidence="1" id="KW-1133">Transmembrane helix</keyword>
<keyword evidence="3" id="KW-1185">Reference proteome</keyword>
<evidence type="ECO:0000313" key="3">
    <source>
        <dbReference type="Proteomes" id="UP000759443"/>
    </source>
</evidence>
<evidence type="ECO:0000256" key="1">
    <source>
        <dbReference type="SAM" id="Phobius"/>
    </source>
</evidence>
<name>A0ABS4DZU2_9HYPH</name>
<dbReference type="EMBL" id="JAGGJU010000006">
    <property type="protein sequence ID" value="MBP1851211.1"/>
    <property type="molecule type" value="Genomic_DNA"/>
</dbReference>
<feature type="transmembrane region" description="Helical" evidence="1">
    <location>
        <begin position="28"/>
        <end position="47"/>
    </location>
</feature>
<feature type="transmembrane region" description="Helical" evidence="1">
    <location>
        <begin position="59"/>
        <end position="77"/>
    </location>
</feature>
<gene>
    <name evidence="2" type="ORF">J2Z17_002654</name>
</gene>
<organism evidence="2 3">
    <name type="scientific">Rhizobium halophytocola</name>
    <dbReference type="NCBI Taxonomy" id="735519"/>
    <lineage>
        <taxon>Bacteria</taxon>
        <taxon>Pseudomonadati</taxon>
        <taxon>Pseudomonadota</taxon>
        <taxon>Alphaproteobacteria</taxon>
        <taxon>Hyphomicrobiales</taxon>
        <taxon>Rhizobiaceae</taxon>
        <taxon>Rhizobium/Agrobacterium group</taxon>
        <taxon>Rhizobium</taxon>
    </lineage>
</organism>
<dbReference type="RefSeq" id="WP_209945678.1">
    <property type="nucleotide sequence ID" value="NZ_JAGGJU010000006.1"/>
</dbReference>
<keyword evidence="1" id="KW-0472">Membrane</keyword>
<dbReference type="Proteomes" id="UP000759443">
    <property type="component" value="Unassembled WGS sequence"/>
</dbReference>
<sequence>MPSLVITALVASFTFVRLLKGPWMRNPQYLAAAMIGSMIVVIAGDGLDPGIGDDFIMGNLLALGGSAAGIFLMGRVIA</sequence>
<accession>A0ABS4DZU2</accession>
<protein>
    <submittedName>
        <fullName evidence="2">Uncharacterized protein</fullName>
    </submittedName>
</protein>
<evidence type="ECO:0000313" key="2">
    <source>
        <dbReference type="EMBL" id="MBP1851211.1"/>
    </source>
</evidence>
<proteinExistence type="predicted"/>